<comment type="caution">
    <text evidence="1">The sequence shown here is derived from an EMBL/GenBank/DDBJ whole genome shotgun (WGS) entry which is preliminary data.</text>
</comment>
<name>A0ABU8NXF6_9CORY</name>
<gene>
    <name evidence="1" type="ORF">V5S96_04830</name>
</gene>
<dbReference type="RefSeq" id="WP_337889871.1">
    <property type="nucleotide sequence ID" value="NZ_JBAHVI010000004.1"/>
</dbReference>
<sequence length="85" mass="9806">MTSEKEPCGCQRDDVQEALRGLFDAPRSAQECEELRRKIERCPECFSRLEREEAIRALMRGCCGADPAPLTLRQRISAQIRIVRR</sequence>
<reference evidence="1 2" key="1">
    <citation type="submission" date="2024-02" db="EMBL/GenBank/DDBJ databases">
        <title>Whole genome sequencing and characterization of Corynebacterium isolated from the ocular surface of dry eye disease sufferers.</title>
        <authorList>
            <person name="Naqvi M."/>
        </authorList>
    </citation>
    <scope>NUCLEOTIDE SEQUENCE [LARGE SCALE GENOMIC DNA]</scope>
    <source>
        <strain evidence="1 2">PCRF</strain>
    </source>
</reference>
<evidence type="ECO:0000313" key="2">
    <source>
        <dbReference type="Proteomes" id="UP001359781"/>
    </source>
</evidence>
<accession>A0ABU8NXF6</accession>
<dbReference type="EMBL" id="JBAHVJ010000004">
    <property type="protein sequence ID" value="MEJ4099690.1"/>
    <property type="molecule type" value="Genomic_DNA"/>
</dbReference>
<dbReference type="Proteomes" id="UP001359781">
    <property type="component" value="Unassembled WGS sequence"/>
</dbReference>
<organism evidence="1 2">
    <name type="scientific">Corynebacterium mastitidis</name>
    <dbReference type="NCBI Taxonomy" id="161890"/>
    <lineage>
        <taxon>Bacteria</taxon>
        <taxon>Bacillati</taxon>
        <taxon>Actinomycetota</taxon>
        <taxon>Actinomycetes</taxon>
        <taxon>Mycobacteriales</taxon>
        <taxon>Corynebacteriaceae</taxon>
        <taxon>Corynebacterium</taxon>
    </lineage>
</organism>
<proteinExistence type="predicted"/>
<evidence type="ECO:0000313" key="1">
    <source>
        <dbReference type="EMBL" id="MEJ4099690.1"/>
    </source>
</evidence>
<protein>
    <submittedName>
        <fullName evidence="1">Anti-sigma factor</fullName>
    </submittedName>
</protein>
<keyword evidence="2" id="KW-1185">Reference proteome</keyword>